<name>A0AA40F8D1_9PEZI</name>
<evidence type="ECO:0000256" key="1">
    <source>
        <dbReference type="ARBA" id="ARBA00005641"/>
    </source>
</evidence>
<sequence length="428" mass="46660">MTPLTTLLTLLTLLPLTLAQFALPLSSTSRWIVDANGHRVKLRCANWAAHLETNLPEGLHRQPLSNIISFLSTSGFNCVRLTYSTDLALSPALTFNATFPLAVTSASLPPAALDPIRTAILAHNPWITPSTPVLSILGTLIDALHAANILTLLDNHVSKASWCCDLSDGNGWFDAAFPRVPAVSRYFHTQNWIAGLRAMAAWSRASHPGVVGFGLRNELRAIPGLDLLNARGDWYKWMQAAGDAVHAAHPEALVVVGGANGGTDLTHLRMGRALDTAGAGGWEGKKVWEMHAYSFTVNFPDLDLGAGSCEVMKLQYGAWSGFVLEQGRSWTGPLWVSEFGVGMTGGREEDGGLGEKDRKYLGCLREWLEENDADWGVWALGGSYYVRQGRVDDDEGFGLLDYEWKGWRNERFKGMLGGMWNVTQGPGV</sequence>
<evidence type="ECO:0000313" key="8">
    <source>
        <dbReference type="Proteomes" id="UP001172155"/>
    </source>
</evidence>
<proteinExistence type="inferred from homology"/>
<dbReference type="EMBL" id="JAUKUD010000001">
    <property type="protein sequence ID" value="KAK0753080.1"/>
    <property type="molecule type" value="Genomic_DNA"/>
</dbReference>
<feature type="domain" description="Glycoside hydrolase family 5" evidence="6">
    <location>
        <begin position="63"/>
        <end position="381"/>
    </location>
</feature>
<feature type="chain" id="PRO_5041441624" evidence="5">
    <location>
        <begin position="20"/>
        <end position="428"/>
    </location>
</feature>
<evidence type="ECO:0000259" key="6">
    <source>
        <dbReference type="Pfam" id="PF00150"/>
    </source>
</evidence>
<reference evidence="7" key="1">
    <citation type="submission" date="2023-06" db="EMBL/GenBank/DDBJ databases">
        <title>Genome-scale phylogeny and comparative genomics of the fungal order Sordariales.</title>
        <authorList>
            <consortium name="Lawrence Berkeley National Laboratory"/>
            <person name="Hensen N."/>
            <person name="Bonometti L."/>
            <person name="Westerberg I."/>
            <person name="Brannstrom I.O."/>
            <person name="Guillou S."/>
            <person name="Cros-Aarteil S."/>
            <person name="Calhoun S."/>
            <person name="Haridas S."/>
            <person name="Kuo A."/>
            <person name="Mondo S."/>
            <person name="Pangilinan J."/>
            <person name="Riley R."/>
            <person name="LaButti K."/>
            <person name="Andreopoulos B."/>
            <person name="Lipzen A."/>
            <person name="Chen C."/>
            <person name="Yanf M."/>
            <person name="Daum C."/>
            <person name="Ng V."/>
            <person name="Clum A."/>
            <person name="Steindorff A."/>
            <person name="Ohm R."/>
            <person name="Martin F."/>
            <person name="Silar P."/>
            <person name="Natvig D."/>
            <person name="Lalanne C."/>
            <person name="Gautier V."/>
            <person name="Ament-velasquez S.L."/>
            <person name="Kruys A."/>
            <person name="Hutchinson M.I."/>
            <person name="Powell A.J."/>
            <person name="Barry K."/>
            <person name="Miller A.N."/>
            <person name="Grigoriev I.V."/>
            <person name="Debuchy R."/>
            <person name="Gladieux P."/>
            <person name="Thoren M.H."/>
            <person name="Johannesson H."/>
        </authorList>
    </citation>
    <scope>NUCLEOTIDE SEQUENCE</scope>
    <source>
        <strain evidence="7">SMH3187-1</strain>
    </source>
</reference>
<dbReference type="GO" id="GO:0004553">
    <property type="term" value="F:hydrolase activity, hydrolyzing O-glycosyl compounds"/>
    <property type="evidence" value="ECO:0007669"/>
    <property type="project" value="InterPro"/>
</dbReference>
<gene>
    <name evidence="7" type="ORF">B0T18DRAFT_423701</name>
</gene>
<evidence type="ECO:0000256" key="3">
    <source>
        <dbReference type="ARBA" id="ARBA00023295"/>
    </source>
</evidence>
<evidence type="ECO:0000256" key="5">
    <source>
        <dbReference type="SAM" id="SignalP"/>
    </source>
</evidence>
<dbReference type="PANTHER" id="PTHR31263">
    <property type="entry name" value="CELLULASE FAMILY PROTEIN (AFU_ORTHOLOGUE AFUA_5G14560)"/>
    <property type="match status" value="1"/>
</dbReference>
<dbReference type="SUPFAM" id="SSF51445">
    <property type="entry name" value="(Trans)glycosidases"/>
    <property type="match status" value="1"/>
</dbReference>
<evidence type="ECO:0000256" key="2">
    <source>
        <dbReference type="ARBA" id="ARBA00022801"/>
    </source>
</evidence>
<evidence type="ECO:0000313" key="7">
    <source>
        <dbReference type="EMBL" id="KAK0753080.1"/>
    </source>
</evidence>
<keyword evidence="8" id="KW-1185">Reference proteome</keyword>
<protein>
    <submittedName>
        <fullName evidence="7">Glycoside hydrolase family 5 protein</fullName>
    </submittedName>
</protein>
<dbReference type="InterPro" id="IPR001547">
    <property type="entry name" value="Glyco_hydro_5"/>
</dbReference>
<comment type="similarity">
    <text evidence="1 4">Belongs to the glycosyl hydrolase 5 (cellulase A) family.</text>
</comment>
<feature type="signal peptide" evidence="5">
    <location>
        <begin position="1"/>
        <end position="19"/>
    </location>
</feature>
<keyword evidence="3 4" id="KW-0326">Glycosidase</keyword>
<dbReference type="InterPro" id="IPR017853">
    <property type="entry name" value="GH"/>
</dbReference>
<dbReference type="AlphaFoldDB" id="A0AA40F8D1"/>
<dbReference type="PANTHER" id="PTHR31263:SF0">
    <property type="entry name" value="CELLULASE FAMILY PROTEIN (AFU_ORTHOLOGUE AFUA_5G14560)"/>
    <property type="match status" value="1"/>
</dbReference>
<keyword evidence="5" id="KW-0732">Signal</keyword>
<dbReference type="GO" id="GO:0000272">
    <property type="term" value="P:polysaccharide catabolic process"/>
    <property type="evidence" value="ECO:0007669"/>
    <property type="project" value="InterPro"/>
</dbReference>
<evidence type="ECO:0000256" key="4">
    <source>
        <dbReference type="RuleBase" id="RU361153"/>
    </source>
</evidence>
<dbReference type="Pfam" id="PF00150">
    <property type="entry name" value="Cellulase"/>
    <property type="match status" value="1"/>
</dbReference>
<accession>A0AA40F8D1</accession>
<dbReference type="Gene3D" id="3.20.20.80">
    <property type="entry name" value="Glycosidases"/>
    <property type="match status" value="1"/>
</dbReference>
<organism evidence="7 8">
    <name type="scientific">Schizothecium vesticola</name>
    <dbReference type="NCBI Taxonomy" id="314040"/>
    <lineage>
        <taxon>Eukaryota</taxon>
        <taxon>Fungi</taxon>
        <taxon>Dikarya</taxon>
        <taxon>Ascomycota</taxon>
        <taxon>Pezizomycotina</taxon>
        <taxon>Sordariomycetes</taxon>
        <taxon>Sordariomycetidae</taxon>
        <taxon>Sordariales</taxon>
        <taxon>Schizotheciaceae</taxon>
        <taxon>Schizothecium</taxon>
    </lineage>
</organism>
<keyword evidence="2 4" id="KW-0378">Hydrolase</keyword>
<dbReference type="Proteomes" id="UP001172155">
    <property type="component" value="Unassembled WGS sequence"/>
</dbReference>
<comment type="caution">
    <text evidence="7">The sequence shown here is derived from an EMBL/GenBank/DDBJ whole genome shotgun (WGS) entry which is preliminary data.</text>
</comment>